<sequence>MGFPLLLKRIGIAAAVLALTAAAGCSWFEEPEEDLDFAAYEGRLTDMYNESNRLTAELDESEARIIQDCLEEQGFTLHDPGIFNSMVPPETDNLLGAPPYDTFLPTVEEAERRGFWQWAALDGAEDFDAALYAEHEAELQAELALSMGEELAAEMFTDELDEFYLQDPADQFAWYVAYGGDTWAAAKYPDLGGPGTKTDASGEGVYVNPPPEGCLLEMVEAVYGEFQASENEEEGWTDWLYRPEPPNGDGQAMHERYAERTADAEGPLLDCLADRGSTGWEFQNDRILVREYLVAAGETVNPADIGTETTGPWPEVPEEVPDVADVEAWLAFERDLAADFAACGDESGFREAADHAWEQAQLRYYLDIEDETYAWQEEMRGYLANAQEVIEG</sequence>
<dbReference type="EMBL" id="JBHRWO010000021">
    <property type="protein sequence ID" value="MFC3495297.1"/>
    <property type="molecule type" value="Genomic_DNA"/>
</dbReference>
<gene>
    <name evidence="2" type="ORF">ACFO8M_22650</name>
</gene>
<protein>
    <submittedName>
        <fullName evidence="2">Uncharacterized protein</fullName>
    </submittedName>
</protein>
<evidence type="ECO:0000256" key="1">
    <source>
        <dbReference type="SAM" id="SignalP"/>
    </source>
</evidence>
<accession>A0ABV7Q3B4</accession>
<comment type="caution">
    <text evidence="2">The sequence shown here is derived from an EMBL/GenBank/DDBJ whole genome shotgun (WGS) entry which is preliminary data.</text>
</comment>
<reference evidence="3" key="1">
    <citation type="journal article" date="2019" name="Int. J. Syst. Evol. Microbiol.">
        <title>The Global Catalogue of Microorganisms (GCM) 10K type strain sequencing project: providing services to taxonomists for standard genome sequencing and annotation.</title>
        <authorList>
            <consortium name="The Broad Institute Genomics Platform"/>
            <consortium name="The Broad Institute Genome Sequencing Center for Infectious Disease"/>
            <person name="Wu L."/>
            <person name="Ma J."/>
        </authorList>
    </citation>
    <scope>NUCLEOTIDE SEQUENCE [LARGE SCALE GENOMIC DNA]</scope>
    <source>
        <strain evidence="3">CGMCC 4.7396</strain>
    </source>
</reference>
<keyword evidence="1" id="KW-0732">Signal</keyword>
<evidence type="ECO:0000313" key="3">
    <source>
        <dbReference type="Proteomes" id="UP001595712"/>
    </source>
</evidence>
<name>A0ABV7Q3B4_9ACTN</name>
<feature type="chain" id="PRO_5046949145" evidence="1">
    <location>
        <begin position="24"/>
        <end position="392"/>
    </location>
</feature>
<feature type="signal peptide" evidence="1">
    <location>
        <begin position="1"/>
        <end position="23"/>
    </location>
</feature>
<dbReference type="RefSeq" id="WP_387979831.1">
    <property type="nucleotide sequence ID" value="NZ_JBHRWO010000021.1"/>
</dbReference>
<dbReference type="Proteomes" id="UP001595712">
    <property type="component" value="Unassembled WGS sequence"/>
</dbReference>
<organism evidence="2 3">
    <name type="scientific">Glycomyces rhizosphaerae</name>
    <dbReference type="NCBI Taxonomy" id="2054422"/>
    <lineage>
        <taxon>Bacteria</taxon>
        <taxon>Bacillati</taxon>
        <taxon>Actinomycetota</taxon>
        <taxon>Actinomycetes</taxon>
        <taxon>Glycomycetales</taxon>
        <taxon>Glycomycetaceae</taxon>
        <taxon>Glycomyces</taxon>
    </lineage>
</organism>
<keyword evidence="3" id="KW-1185">Reference proteome</keyword>
<evidence type="ECO:0000313" key="2">
    <source>
        <dbReference type="EMBL" id="MFC3495297.1"/>
    </source>
</evidence>
<proteinExistence type="predicted"/>